<protein>
    <submittedName>
        <fullName evidence="2">Uncharacterized protein</fullName>
    </submittedName>
</protein>
<sequence length="198" mass="21442">MLNARVFSARIGVSTASTRTRERRDKHSFGRPRHRVPGRSPSSACCASCACPHCSGSDTPTRRPECCPASRPALRPEPVARIPALELSLSRRPLPCWACAVVPRHGGFSCRPAAAAAARLAATDPPTLHLLPCKSARLLWLPLPFSFFTSSLTLDRVPCVCCILRAIAPSKANQHRLPCARSLAAPEGRLGIERSNRH</sequence>
<proteinExistence type="predicted"/>
<evidence type="ECO:0000256" key="1">
    <source>
        <dbReference type="SAM" id="MobiDB-lite"/>
    </source>
</evidence>
<name>A0A2T2P8F0_CORCC</name>
<reference evidence="2 3" key="1">
    <citation type="journal article" date="2018" name="Front. Microbiol.">
        <title>Genome-Wide Analysis of Corynespora cassiicola Leaf Fall Disease Putative Effectors.</title>
        <authorList>
            <person name="Lopez D."/>
            <person name="Ribeiro S."/>
            <person name="Label P."/>
            <person name="Fumanal B."/>
            <person name="Venisse J.S."/>
            <person name="Kohler A."/>
            <person name="de Oliveira R.R."/>
            <person name="Labutti K."/>
            <person name="Lipzen A."/>
            <person name="Lail K."/>
            <person name="Bauer D."/>
            <person name="Ohm R.A."/>
            <person name="Barry K.W."/>
            <person name="Spatafora J."/>
            <person name="Grigoriev I.V."/>
            <person name="Martin F.M."/>
            <person name="Pujade-Renaud V."/>
        </authorList>
    </citation>
    <scope>NUCLEOTIDE SEQUENCE [LARGE SCALE GENOMIC DNA]</scope>
    <source>
        <strain evidence="2 3">Philippines</strain>
    </source>
</reference>
<evidence type="ECO:0000313" key="2">
    <source>
        <dbReference type="EMBL" id="PSN73934.1"/>
    </source>
</evidence>
<accession>A0A2T2P8F0</accession>
<feature type="compositionally biased region" description="Basic and acidic residues" evidence="1">
    <location>
        <begin position="19"/>
        <end position="28"/>
    </location>
</feature>
<gene>
    <name evidence="2" type="ORF">BS50DRAFT_4061</name>
</gene>
<evidence type="ECO:0000313" key="3">
    <source>
        <dbReference type="Proteomes" id="UP000240883"/>
    </source>
</evidence>
<dbReference type="AlphaFoldDB" id="A0A2T2P8F0"/>
<feature type="region of interest" description="Disordered" evidence="1">
    <location>
        <begin position="14"/>
        <end position="40"/>
    </location>
</feature>
<keyword evidence="3" id="KW-1185">Reference proteome</keyword>
<organism evidence="2 3">
    <name type="scientific">Corynespora cassiicola Philippines</name>
    <dbReference type="NCBI Taxonomy" id="1448308"/>
    <lineage>
        <taxon>Eukaryota</taxon>
        <taxon>Fungi</taxon>
        <taxon>Dikarya</taxon>
        <taxon>Ascomycota</taxon>
        <taxon>Pezizomycotina</taxon>
        <taxon>Dothideomycetes</taxon>
        <taxon>Pleosporomycetidae</taxon>
        <taxon>Pleosporales</taxon>
        <taxon>Corynesporascaceae</taxon>
        <taxon>Corynespora</taxon>
    </lineage>
</organism>
<dbReference type="EMBL" id="KZ678128">
    <property type="protein sequence ID" value="PSN73934.1"/>
    <property type="molecule type" value="Genomic_DNA"/>
</dbReference>
<dbReference type="Proteomes" id="UP000240883">
    <property type="component" value="Unassembled WGS sequence"/>
</dbReference>